<feature type="region of interest" description="Disordered" evidence="1">
    <location>
        <begin position="19"/>
        <end position="48"/>
    </location>
</feature>
<dbReference type="InterPro" id="IPR001466">
    <property type="entry name" value="Beta-lactam-related"/>
</dbReference>
<evidence type="ECO:0000256" key="2">
    <source>
        <dbReference type="SAM" id="SignalP"/>
    </source>
</evidence>
<evidence type="ECO:0000256" key="1">
    <source>
        <dbReference type="SAM" id="MobiDB-lite"/>
    </source>
</evidence>
<dbReference type="Pfam" id="PF00144">
    <property type="entry name" value="Beta-lactamase"/>
    <property type="match status" value="1"/>
</dbReference>
<feature type="compositionally biased region" description="Low complexity" evidence="1">
    <location>
        <begin position="34"/>
        <end position="46"/>
    </location>
</feature>
<dbReference type="PANTHER" id="PTHR43283">
    <property type="entry name" value="BETA-LACTAMASE-RELATED"/>
    <property type="match status" value="1"/>
</dbReference>
<accession>A0A7Z0BW01</accession>
<evidence type="ECO:0000313" key="4">
    <source>
        <dbReference type="EMBL" id="NYH95707.1"/>
    </source>
</evidence>
<organism evidence="4 5">
    <name type="scientific">Novosphingobium marinum</name>
    <dbReference type="NCBI Taxonomy" id="1514948"/>
    <lineage>
        <taxon>Bacteria</taxon>
        <taxon>Pseudomonadati</taxon>
        <taxon>Pseudomonadota</taxon>
        <taxon>Alphaproteobacteria</taxon>
        <taxon>Sphingomonadales</taxon>
        <taxon>Sphingomonadaceae</taxon>
        <taxon>Novosphingobium</taxon>
    </lineage>
</organism>
<dbReference type="RefSeq" id="WP_179407611.1">
    <property type="nucleotide sequence ID" value="NZ_BMGF01000003.1"/>
</dbReference>
<sequence>MPTRRISLILSLLALPSLSSCSSQPPAGPPPPSEEALASLSEEPGAPGTALARSVDAIFDESSVGETRALVVMRGGEVVAERYAPGYAADTRLIGWSMSKCVTGLLVGLLVSDGRLRLDEGAPVPDWRRPGDPRGEVTLRQLLQMRSGLRHAELSDPPYEADTVRMLFLDGRDDMAAYAEAQPLRAEPGRQFGYSSATSMILSDLVARSLTRSDDPARRRAVVSDFLASRLTEPAGMDSMTAEYDAAGTIIGSSMIYATARDWARLGEFFRHGGSVDGAQVVPRRWIDFMTSPSPRNASYGGHMWLNKPDSRDGEIRFPGAPETMFACMGHLGQYALASREKKLTVVRLGHTAEEDQPELRRRLAELVALFPG</sequence>
<dbReference type="EMBL" id="JACBZF010000003">
    <property type="protein sequence ID" value="NYH95707.1"/>
    <property type="molecule type" value="Genomic_DNA"/>
</dbReference>
<evidence type="ECO:0000313" key="5">
    <source>
        <dbReference type="Proteomes" id="UP000522081"/>
    </source>
</evidence>
<feature type="chain" id="PRO_5030896919" evidence="2">
    <location>
        <begin position="23"/>
        <end position="373"/>
    </location>
</feature>
<comment type="caution">
    <text evidence="4">The sequence shown here is derived from an EMBL/GenBank/DDBJ whole genome shotgun (WGS) entry which is preliminary data.</text>
</comment>
<evidence type="ECO:0000259" key="3">
    <source>
        <dbReference type="Pfam" id="PF00144"/>
    </source>
</evidence>
<protein>
    <submittedName>
        <fullName evidence="4">CubicO group peptidase (Beta-lactamase class C family)</fullName>
    </submittedName>
</protein>
<dbReference type="PANTHER" id="PTHR43283:SF7">
    <property type="entry name" value="BETA-LACTAMASE-RELATED DOMAIN-CONTAINING PROTEIN"/>
    <property type="match status" value="1"/>
</dbReference>
<dbReference type="Proteomes" id="UP000522081">
    <property type="component" value="Unassembled WGS sequence"/>
</dbReference>
<reference evidence="4 5" key="1">
    <citation type="submission" date="2020-07" db="EMBL/GenBank/DDBJ databases">
        <title>Genomic Encyclopedia of Type Strains, Phase IV (KMG-IV): sequencing the most valuable type-strain genomes for metagenomic binning, comparative biology and taxonomic classification.</title>
        <authorList>
            <person name="Goeker M."/>
        </authorList>
    </citation>
    <scope>NUCLEOTIDE SEQUENCE [LARGE SCALE GENOMIC DNA]</scope>
    <source>
        <strain evidence="4 5">DSM 29043</strain>
    </source>
</reference>
<keyword evidence="2" id="KW-0732">Signal</keyword>
<gene>
    <name evidence="4" type="ORF">FHS75_002036</name>
</gene>
<dbReference type="AlphaFoldDB" id="A0A7Z0BW01"/>
<feature type="signal peptide" evidence="2">
    <location>
        <begin position="1"/>
        <end position="22"/>
    </location>
</feature>
<name>A0A7Z0BW01_9SPHN</name>
<proteinExistence type="predicted"/>
<dbReference type="Gene3D" id="3.40.710.10">
    <property type="entry name" value="DD-peptidase/beta-lactamase superfamily"/>
    <property type="match status" value="1"/>
</dbReference>
<dbReference type="InterPro" id="IPR050789">
    <property type="entry name" value="Diverse_Enzym_Activities"/>
</dbReference>
<keyword evidence="5" id="KW-1185">Reference proteome</keyword>
<dbReference type="SUPFAM" id="SSF56601">
    <property type="entry name" value="beta-lactamase/transpeptidase-like"/>
    <property type="match status" value="1"/>
</dbReference>
<dbReference type="InterPro" id="IPR012338">
    <property type="entry name" value="Beta-lactam/transpept-like"/>
</dbReference>
<feature type="domain" description="Beta-lactamase-related" evidence="3">
    <location>
        <begin position="69"/>
        <end position="366"/>
    </location>
</feature>
<dbReference type="PROSITE" id="PS51257">
    <property type="entry name" value="PROKAR_LIPOPROTEIN"/>
    <property type="match status" value="1"/>
</dbReference>